<sequence>MNPGQEQFLGFFLMNTKEDKQEQAKALLLESFKAQETKAFTLDDFTSLQNNLLPLLKEESLDNVKKAMAHFASQLG</sequence>
<organism evidence="1 2">
    <name type="scientific">Candidatus Vagococcus giribetii</name>
    <dbReference type="NCBI Taxonomy" id="2230876"/>
    <lineage>
        <taxon>Bacteria</taxon>
        <taxon>Bacillati</taxon>
        <taxon>Bacillota</taxon>
        <taxon>Bacilli</taxon>
        <taxon>Lactobacillales</taxon>
        <taxon>Enterococcaceae</taxon>
        <taxon>Vagococcus</taxon>
    </lineage>
</organism>
<dbReference type="EMBL" id="JAFLVX010000025">
    <property type="protein sequence ID" value="MBO0477405.1"/>
    <property type="molecule type" value="Genomic_DNA"/>
</dbReference>
<comment type="caution">
    <text evidence="1">The sequence shown here is derived from an EMBL/GenBank/DDBJ whole genome shotgun (WGS) entry which is preliminary data.</text>
</comment>
<protein>
    <submittedName>
        <fullName evidence="1">Uncharacterized protein</fullName>
    </submittedName>
</protein>
<reference evidence="1 2" key="1">
    <citation type="submission" date="2021-03" db="EMBL/GenBank/DDBJ databases">
        <title>Enterococcal diversity collection.</title>
        <authorList>
            <person name="Gilmore M.S."/>
            <person name="Schwartzman J."/>
            <person name="Van Tyne D."/>
            <person name="Martin M."/>
            <person name="Earl A.M."/>
            <person name="Manson A.L."/>
            <person name="Straub T."/>
            <person name="Salamzade R."/>
            <person name="Saavedra J."/>
            <person name="Lebreton F."/>
            <person name="Prichula J."/>
            <person name="Schaufler K."/>
            <person name="Gaca A."/>
            <person name="Sgardioli B."/>
            <person name="Wagenaar J."/>
            <person name="Strong T."/>
        </authorList>
    </citation>
    <scope>NUCLEOTIDE SEQUENCE [LARGE SCALE GENOMIC DNA]</scope>
    <source>
        <strain evidence="1 2">DIV0080</strain>
    </source>
</reference>
<proteinExistence type="predicted"/>
<evidence type="ECO:0000313" key="2">
    <source>
        <dbReference type="Proteomes" id="UP000664857"/>
    </source>
</evidence>
<evidence type="ECO:0000313" key="1">
    <source>
        <dbReference type="EMBL" id="MBO0477405.1"/>
    </source>
</evidence>
<keyword evidence="2" id="KW-1185">Reference proteome</keyword>
<gene>
    <name evidence="1" type="ORF">DOK76_09995</name>
</gene>
<name>A0ABS3HUM8_9ENTE</name>
<dbReference type="Proteomes" id="UP000664857">
    <property type="component" value="Unassembled WGS sequence"/>
</dbReference>
<accession>A0ABS3HUM8</accession>
<dbReference type="RefSeq" id="WP_206967345.1">
    <property type="nucleotide sequence ID" value="NZ_JAFLVX010000025.1"/>
</dbReference>